<dbReference type="SUPFAM" id="SSF50249">
    <property type="entry name" value="Nucleic acid-binding proteins"/>
    <property type="match status" value="1"/>
</dbReference>
<dbReference type="InterPro" id="IPR022572">
    <property type="entry name" value="DNA_rep/recomb_RecO_N"/>
</dbReference>
<keyword evidence="2" id="KW-0233">DNA recombination</keyword>
<proteinExistence type="predicted"/>
<reference evidence="5 6" key="1">
    <citation type="journal article" date="2015" name="Nature">
        <title>rRNA introns, odd ribosomes, and small enigmatic genomes across a large radiation of phyla.</title>
        <authorList>
            <person name="Brown C.T."/>
            <person name="Hug L.A."/>
            <person name="Thomas B.C."/>
            <person name="Sharon I."/>
            <person name="Castelle C.J."/>
            <person name="Singh A."/>
            <person name="Wilkins M.J."/>
            <person name="Williams K.H."/>
            <person name="Banfield J.F."/>
        </authorList>
    </citation>
    <scope>NUCLEOTIDE SEQUENCE [LARGE SCALE GENOMIC DNA]</scope>
</reference>
<dbReference type="GO" id="GO:0043590">
    <property type="term" value="C:bacterial nucleoid"/>
    <property type="evidence" value="ECO:0007669"/>
    <property type="project" value="TreeGrafter"/>
</dbReference>
<name>A0A0G0E9K8_9BACT</name>
<dbReference type="PANTHER" id="PTHR33991">
    <property type="entry name" value="DNA REPAIR PROTEIN RECO"/>
    <property type="match status" value="1"/>
</dbReference>
<dbReference type="NCBIfam" id="TIGR00613">
    <property type="entry name" value="reco"/>
    <property type="match status" value="1"/>
</dbReference>
<dbReference type="GO" id="GO:0006302">
    <property type="term" value="P:double-strand break repair"/>
    <property type="evidence" value="ECO:0007669"/>
    <property type="project" value="TreeGrafter"/>
</dbReference>
<dbReference type="InterPro" id="IPR037278">
    <property type="entry name" value="ARFGAP/RecO"/>
</dbReference>
<sequence>MTSSRQTIKSEAIVLRKRNLPNQDLIINLFTKDKGRLTVFAKGIKKITSRRLSHSQTGNLVNAVIYKRNDYSYLQETNLVSAFSQIKTNKQKTNCLYFMLFVLDRLLPENEKEEQIYDIVKRFLIELSNSKENNRQFINRYLNKIMMVLGYLHEIKPLEQLTYLIEGIINEKLPEI</sequence>
<dbReference type="Gene3D" id="2.40.50.140">
    <property type="entry name" value="Nucleic acid-binding proteins"/>
    <property type="match status" value="1"/>
</dbReference>
<evidence type="ECO:0000313" key="6">
    <source>
        <dbReference type="Proteomes" id="UP000034344"/>
    </source>
</evidence>
<evidence type="ECO:0000256" key="2">
    <source>
        <dbReference type="ARBA" id="ARBA00023172"/>
    </source>
</evidence>
<gene>
    <name evidence="5" type="ORF">US11_C0001G0141</name>
</gene>
<evidence type="ECO:0000256" key="1">
    <source>
        <dbReference type="ARBA" id="ARBA00022763"/>
    </source>
</evidence>
<feature type="domain" description="DNA replication/recombination mediator RecO N-terminal" evidence="4">
    <location>
        <begin position="7"/>
        <end position="83"/>
    </location>
</feature>
<dbReference type="SUPFAM" id="SSF57863">
    <property type="entry name" value="ArfGap/RecO-like zinc finger"/>
    <property type="match status" value="1"/>
</dbReference>
<dbReference type="GO" id="GO:0006310">
    <property type="term" value="P:DNA recombination"/>
    <property type="evidence" value="ECO:0007669"/>
    <property type="project" value="UniProtKB-KW"/>
</dbReference>
<dbReference type="Pfam" id="PF11967">
    <property type="entry name" value="RecO_N"/>
    <property type="match status" value="1"/>
</dbReference>
<comment type="caution">
    <text evidence="5">The sequence shown here is derived from an EMBL/GenBank/DDBJ whole genome shotgun (WGS) entry which is preliminary data.</text>
</comment>
<protein>
    <submittedName>
        <fullName evidence="5">Repair protein RecO protein</fullName>
    </submittedName>
</protein>
<dbReference type="STRING" id="1618480.US11_C0001G0141"/>
<dbReference type="Proteomes" id="UP000034344">
    <property type="component" value="Unassembled WGS sequence"/>
</dbReference>
<dbReference type="InterPro" id="IPR003717">
    <property type="entry name" value="RecO"/>
</dbReference>
<keyword evidence="1" id="KW-0227">DNA damage</keyword>
<dbReference type="EMBL" id="LBRS01000001">
    <property type="protein sequence ID" value="KKQ02182.1"/>
    <property type="molecule type" value="Genomic_DNA"/>
</dbReference>
<evidence type="ECO:0000259" key="4">
    <source>
        <dbReference type="Pfam" id="PF11967"/>
    </source>
</evidence>
<accession>A0A0G0E9K8</accession>
<keyword evidence="3" id="KW-0234">DNA repair</keyword>
<dbReference type="AlphaFoldDB" id="A0A0G0E9K8"/>
<dbReference type="PANTHER" id="PTHR33991:SF1">
    <property type="entry name" value="DNA REPAIR PROTEIN RECO"/>
    <property type="match status" value="1"/>
</dbReference>
<organism evidence="5 6">
    <name type="scientific">Candidatus Roizmanbacteria bacterium GW2011_GWA2_36_23</name>
    <dbReference type="NCBI Taxonomy" id="1618480"/>
    <lineage>
        <taxon>Bacteria</taxon>
        <taxon>Candidatus Roizmaniibacteriota</taxon>
    </lineage>
</organism>
<evidence type="ECO:0000256" key="3">
    <source>
        <dbReference type="ARBA" id="ARBA00023204"/>
    </source>
</evidence>
<evidence type="ECO:0000313" key="5">
    <source>
        <dbReference type="EMBL" id="KKQ02182.1"/>
    </source>
</evidence>
<dbReference type="InterPro" id="IPR012340">
    <property type="entry name" value="NA-bd_OB-fold"/>
</dbReference>